<comment type="subcellular location">
    <subcellularLocation>
        <location evidence="1 8">Cell outer membrane</location>
        <topology evidence="1 8">Multi-pass membrane protein</topology>
    </subcellularLocation>
</comment>
<evidence type="ECO:0000256" key="5">
    <source>
        <dbReference type="ARBA" id="ARBA00023077"/>
    </source>
</evidence>
<dbReference type="SUPFAM" id="SSF56935">
    <property type="entry name" value="Porins"/>
    <property type="match status" value="1"/>
</dbReference>
<sequence>MNRFPLLLTLISAPAFAEEIVVTGRGLPASAGDRAYDVTVIDRDRLTTSASGRLDDILRDVPGVQNFRRSDARSANPTSQGVTLRGLGGNASSRALLILDGVPQTDPFGGWINWPAYDPERLGAVRVIRGGGSGLYGPGALAGTIELTSAGPGDIGGAHGSLYYGSRDSLDARAGWSGGLGAGFAAISANYGRGDGFTPIVADQRGPVDRPSPYEQASVGVRGAAPLSADVEVQVSGTVFTDRRERGTPLSANSTTGADASLRLVGPDRWSALFYVQTRDFYNSFASVNAARTQAVRVAEQVSVPSTGLGARVEWIPRVAPDFTLRVGGDWRQTSGETREGFFFVNDVATRGRVAGGTTDVLGLFADGAWETEAMTISLGGRIDHWAIHDGRLTEKVFATGRTLTGIAFDDRSGWRPTGRIGAAYRPGPALTLRGAAYLGWRLPTLNELYRPFRVGAETTRANAGLAPERLRGIEAGIDYRPLSTARLGLTLFANRLDDPIANVTIGPNLRERQNLGGIEAKGAEFDASLGIGAWTLSGGYSYVDAKVIAGGPAAGLNGLRPAQTPRHFASTTLGWRGLAGAHASVTARYTGDQYEDDLGERTLPDALTFDAAAGVRLTPSLALALRAENLTDTRVVATLSSDGLVERAAPRTLWVGLRFGAQ</sequence>
<comment type="similarity">
    <text evidence="8 9">Belongs to the TonB-dependent receptor family.</text>
</comment>
<evidence type="ECO:0000256" key="3">
    <source>
        <dbReference type="ARBA" id="ARBA00022452"/>
    </source>
</evidence>
<evidence type="ECO:0000256" key="7">
    <source>
        <dbReference type="ARBA" id="ARBA00023237"/>
    </source>
</evidence>
<evidence type="ECO:0000259" key="11">
    <source>
        <dbReference type="Pfam" id="PF07715"/>
    </source>
</evidence>
<keyword evidence="6 8" id="KW-0472">Membrane</keyword>
<dbReference type="InterPro" id="IPR012910">
    <property type="entry name" value="Plug_dom"/>
</dbReference>
<dbReference type="Gene3D" id="2.170.130.10">
    <property type="entry name" value="TonB-dependent receptor, plug domain"/>
    <property type="match status" value="1"/>
</dbReference>
<feature type="domain" description="TonB-dependent receptor plug" evidence="11">
    <location>
        <begin position="35"/>
        <end position="144"/>
    </location>
</feature>
<dbReference type="Pfam" id="PF07715">
    <property type="entry name" value="Plug"/>
    <property type="match status" value="1"/>
</dbReference>
<evidence type="ECO:0000256" key="4">
    <source>
        <dbReference type="ARBA" id="ARBA00022692"/>
    </source>
</evidence>
<keyword evidence="12" id="KW-0675">Receptor</keyword>
<keyword evidence="5 9" id="KW-0798">TonB box</keyword>
<accession>A0A7T2GJC7</accession>
<keyword evidence="7 8" id="KW-0998">Cell outer membrane</keyword>
<dbReference type="InterPro" id="IPR000531">
    <property type="entry name" value="Beta-barrel_TonB"/>
</dbReference>
<evidence type="ECO:0000256" key="9">
    <source>
        <dbReference type="RuleBase" id="RU003357"/>
    </source>
</evidence>
<dbReference type="Proteomes" id="UP000594873">
    <property type="component" value="Chromosome"/>
</dbReference>
<feature type="domain" description="TonB-dependent receptor-like beta-barrel" evidence="10">
    <location>
        <begin position="236"/>
        <end position="631"/>
    </location>
</feature>
<proteinExistence type="inferred from homology"/>
<dbReference type="InterPro" id="IPR039426">
    <property type="entry name" value="TonB-dep_rcpt-like"/>
</dbReference>
<dbReference type="GO" id="GO:0009279">
    <property type="term" value="C:cell outer membrane"/>
    <property type="evidence" value="ECO:0007669"/>
    <property type="project" value="UniProtKB-SubCell"/>
</dbReference>
<organism evidence="12 13">
    <name type="scientific">Allosphingosinicella flava</name>
    <dbReference type="NCBI Taxonomy" id="2771430"/>
    <lineage>
        <taxon>Bacteria</taxon>
        <taxon>Pseudomonadati</taxon>
        <taxon>Pseudomonadota</taxon>
        <taxon>Alphaproteobacteria</taxon>
        <taxon>Sphingomonadales</taxon>
        <taxon>Sphingomonadaceae</taxon>
        <taxon>Allosphingosinicella</taxon>
    </lineage>
</organism>
<reference evidence="12 13" key="1">
    <citation type="submission" date="2020-11" db="EMBL/GenBank/DDBJ databases">
        <title>Genome seq and assembly of Sphingosinicella sp.</title>
        <authorList>
            <person name="Chhetri G."/>
        </authorList>
    </citation>
    <scope>NUCLEOTIDE SEQUENCE [LARGE SCALE GENOMIC DNA]</scope>
    <source>
        <strain evidence="12 13">UDD2</strain>
    </source>
</reference>
<dbReference type="Pfam" id="PF00593">
    <property type="entry name" value="TonB_dep_Rec_b-barrel"/>
    <property type="match status" value="1"/>
</dbReference>
<dbReference type="KEGG" id="sflv:IC614_11545"/>
<dbReference type="GO" id="GO:0044718">
    <property type="term" value="P:siderophore transmembrane transport"/>
    <property type="evidence" value="ECO:0007669"/>
    <property type="project" value="TreeGrafter"/>
</dbReference>
<gene>
    <name evidence="12" type="ORF">IC614_11545</name>
</gene>
<evidence type="ECO:0000313" key="12">
    <source>
        <dbReference type="EMBL" id="QPQ54929.1"/>
    </source>
</evidence>
<dbReference type="InterPro" id="IPR036942">
    <property type="entry name" value="Beta-barrel_TonB_sf"/>
</dbReference>
<evidence type="ECO:0000256" key="1">
    <source>
        <dbReference type="ARBA" id="ARBA00004571"/>
    </source>
</evidence>
<dbReference type="EMBL" id="CP065592">
    <property type="protein sequence ID" value="QPQ54929.1"/>
    <property type="molecule type" value="Genomic_DNA"/>
</dbReference>
<evidence type="ECO:0000256" key="6">
    <source>
        <dbReference type="ARBA" id="ARBA00023136"/>
    </source>
</evidence>
<dbReference type="AlphaFoldDB" id="A0A7T2GJC7"/>
<dbReference type="Gene3D" id="2.40.170.20">
    <property type="entry name" value="TonB-dependent receptor, beta-barrel domain"/>
    <property type="match status" value="1"/>
</dbReference>
<dbReference type="InterPro" id="IPR037066">
    <property type="entry name" value="Plug_dom_sf"/>
</dbReference>
<evidence type="ECO:0000256" key="2">
    <source>
        <dbReference type="ARBA" id="ARBA00022448"/>
    </source>
</evidence>
<keyword evidence="3 8" id="KW-1134">Transmembrane beta strand</keyword>
<keyword evidence="2 8" id="KW-0813">Transport</keyword>
<evidence type="ECO:0000256" key="8">
    <source>
        <dbReference type="PROSITE-ProRule" id="PRU01360"/>
    </source>
</evidence>
<dbReference type="PROSITE" id="PS52016">
    <property type="entry name" value="TONB_DEPENDENT_REC_3"/>
    <property type="match status" value="1"/>
</dbReference>
<keyword evidence="4 8" id="KW-0812">Transmembrane</keyword>
<protein>
    <submittedName>
        <fullName evidence="12">TonB-dependent receptor</fullName>
    </submittedName>
</protein>
<dbReference type="GO" id="GO:0015344">
    <property type="term" value="F:siderophore uptake transmembrane transporter activity"/>
    <property type="evidence" value="ECO:0007669"/>
    <property type="project" value="TreeGrafter"/>
</dbReference>
<evidence type="ECO:0000313" key="13">
    <source>
        <dbReference type="Proteomes" id="UP000594873"/>
    </source>
</evidence>
<dbReference type="PANTHER" id="PTHR30069:SF37">
    <property type="entry name" value="FERRIC VIBRIOBACTIN RECEPTOR VIUA"/>
    <property type="match status" value="1"/>
</dbReference>
<dbReference type="RefSeq" id="WP_200971605.1">
    <property type="nucleotide sequence ID" value="NZ_CP065592.1"/>
</dbReference>
<keyword evidence="13" id="KW-1185">Reference proteome</keyword>
<dbReference type="PANTHER" id="PTHR30069">
    <property type="entry name" value="TONB-DEPENDENT OUTER MEMBRANE RECEPTOR"/>
    <property type="match status" value="1"/>
</dbReference>
<name>A0A7T2GJC7_9SPHN</name>
<evidence type="ECO:0000259" key="10">
    <source>
        <dbReference type="Pfam" id="PF00593"/>
    </source>
</evidence>